<reference evidence="3" key="1">
    <citation type="submission" date="2025-08" db="UniProtKB">
        <authorList>
            <consortium name="Ensembl"/>
        </authorList>
    </citation>
    <scope>IDENTIFICATION</scope>
</reference>
<dbReference type="FunFam" id="2.60.40.10:FF:000256">
    <property type="entry name" value="myopalladin isoform X1"/>
    <property type="match status" value="1"/>
</dbReference>
<dbReference type="SMART" id="SM00408">
    <property type="entry name" value="IGc2"/>
    <property type="match status" value="2"/>
</dbReference>
<feature type="region of interest" description="Disordered" evidence="1">
    <location>
        <begin position="1"/>
        <end position="39"/>
    </location>
</feature>
<dbReference type="Pfam" id="PF07679">
    <property type="entry name" value="I-set"/>
    <property type="match status" value="2"/>
</dbReference>
<evidence type="ECO:0000313" key="3">
    <source>
        <dbReference type="Ensembl" id="ENSOMEP00000031501.1"/>
    </source>
</evidence>
<dbReference type="GO" id="GO:0004672">
    <property type="term" value="F:protein kinase activity"/>
    <property type="evidence" value="ECO:0007669"/>
    <property type="project" value="TreeGrafter"/>
</dbReference>
<feature type="compositionally biased region" description="Low complexity" evidence="1">
    <location>
        <begin position="432"/>
        <end position="443"/>
    </location>
</feature>
<dbReference type="InterPro" id="IPR013783">
    <property type="entry name" value="Ig-like_fold"/>
</dbReference>
<dbReference type="SMART" id="SM00409">
    <property type="entry name" value="IG"/>
    <property type="match status" value="2"/>
</dbReference>
<dbReference type="SUPFAM" id="SSF48726">
    <property type="entry name" value="Immunoglobulin"/>
    <property type="match status" value="2"/>
</dbReference>
<dbReference type="InterPro" id="IPR003598">
    <property type="entry name" value="Ig_sub2"/>
</dbReference>
<organism evidence="3 4">
    <name type="scientific">Oryzias melastigma</name>
    <name type="common">Marine medaka</name>
    <dbReference type="NCBI Taxonomy" id="30732"/>
    <lineage>
        <taxon>Eukaryota</taxon>
        <taxon>Metazoa</taxon>
        <taxon>Chordata</taxon>
        <taxon>Craniata</taxon>
        <taxon>Vertebrata</taxon>
        <taxon>Euteleostomi</taxon>
        <taxon>Actinopterygii</taxon>
        <taxon>Neopterygii</taxon>
        <taxon>Teleostei</taxon>
        <taxon>Neoteleostei</taxon>
        <taxon>Acanthomorphata</taxon>
        <taxon>Ovalentaria</taxon>
        <taxon>Atherinomorphae</taxon>
        <taxon>Beloniformes</taxon>
        <taxon>Adrianichthyidae</taxon>
        <taxon>Oryziinae</taxon>
        <taxon>Oryzias</taxon>
    </lineage>
</organism>
<feature type="compositionally biased region" description="Polar residues" evidence="1">
    <location>
        <begin position="159"/>
        <end position="168"/>
    </location>
</feature>
<dbReference type="InterPro" id="IPR007110">
    <property type="entry name" value="Ig-like_dom"/>
</dbReference>
<feature type="compositionally biased region" description="Pro residues" evidence="1">
    <location>
        <begin position="510"/>
        <end position="529"/>
    </location>
</feature>
<sequence>MQDGSRNKSLPTSKLLREPSAGRALEGNGGMFSEASSDGELCMDSGTELDCGDGDFADLNAFLSADEINRSLDLAREAFTNVCEPEDPGWARLTDKPELLAGQAPSSVEKPVCHKPAKPVYNRAATFIEELSSIFKGSAHVEQQVEEESSSPDSGYLSPRNQRGSASVPSLPPGQRDQAQSSQSEVSPHSAGPAVDAASDGDQHSAASATFGPLSPPQFLQKLKSQEIAEGSPIRLECRVGGNPPPLVRWFCEGRELQNSPDIQISKDGDLHTLVIAEAFEDDTGRYTCVASNSLGAENTSAEVYIEGQITDPRSPFCSRDTQSPVLQGADVSGSPVFTKHLQDAQASEGQVVVLECRVRGSPPLQVRWYREGNEILDSPDFRILQKSEQEICTLVIAEAFPEDGGLFCCTASNPCGSVSSSARLTVTPAEDSSSNGMSGDSSGFEDAVSFPPPPPPTEITHLELPPKALPAPGSEAFHIEELEVWPSVSSPPPVPITLDAQEKQNGHHPSPPPSKETTPPPPPPPPLPHTDMDDPAKPQSPALMTPGSPPTPGKLSPSSGRDAPPLPTRPKPKL</sequence>
<feature type="compositionally biased region" description="Pro residues" evidence="1">
    <location>
        <begin position="565"/>
        <end position="575"/>
    </location>
</feature>
<reference evidence="3" key="2">
    <citation type="submission" date="2025-09" db="UniProtKB">
        <authorList>
            <consortium name="Ensembl"/>
        </authorList>
    </citation>
    <scope>IDENTIFICATION</scope>
</reference>
<feature type="region of interest" description="Disordered" evidence="1">
    <location>
        <begin position="427"/>
        <end position="473"/>
    </location>
</feature>
<feature type="domain" description="Ig-like" evidence="2">
    <location>
        <begin position="217"/>
        <end position="305"/>
    </location>
</feature>
<dbReference type="PaxDb" id="30732-ENSOMEP00000031501"/>
<dbReference type="Proteomes" id="UP000261560">
    <property type="component" value="Unplaced"/>
</dbReference>
<feature type="compositionally biased region" description="Polar residues" evidence="1">
    <location>
        <begin position="177"/>
        <end position="187"/>
    </location>
</feature>
<accession>A0A3B3DNI4</accession>
<dbReference type="InterPro" id="IPR013098">
    <property type="entry name" value="Ig_I-set"/>
</dbReference>
<dbReference type="InterPro" id="IPR036179">
    <property type="entry name" value="Ig-like_dom_sf"/>
</dbReference>
<dbReference type="AlphaFoldDB" id="A0A3B3DNI4"/>
<dbReference type="PANTHER" id="PTHR47633:SF4">
    <property type="entry name" value="MYOPALLADIN ISOFORM X1"/>
    <property type="match status" value="1"/>
</dbReference>
<feature type="region of interest" description="Disordered" evidence="1">
    <location>
        <begin position="139"/>
        <end position="216"/>
    </location>
</feature>
<proteinExistence type="predicted"/>
<dbReference type="STRING" id="30732.ENSOMEP00000031501"/>
<name>A0A3B3DNI4_ORYME</name>
<dbReference type="GeneTree" id="ENSGT00940000153441"/>
<feature type="region of interest" description="Disordered" evidence="1">
    <location>
        <begin position="487"/>
        <end position="575"/>
    </location>
</feature>
<dbReference type="PROSITE" id="PS50835">
    <property type="entry name" value="IG_LIKE"/>
    <property type="match status" value="2"/>
</dbReference>
<dbReference type="OMA" id="HESQTIV"/>
<dbReference type="FunFam" id="2.60.40.10:FF:002203">
    <property type="entry name" value="Titin, tandem duplicate 1"/>
    <property type="match status" value="1"/>
</dbReference>
<dbReference type="Gene3D" id="2.60.40.10">
    <property type="entry name" value="Immunoglobulins"/>
    <property type="match status" value="2"/>
</dbReference>
<evidence type="ECO:0000313" key="4">
    <source>
        <dbReference type="Proteomes" id="UP000261560"/>
    </source>
</evidence>
<protein>
    <recommendedName>
        <fullName evidence="2">Ig-like domain-containing protein</fullName>
    </recommendedName>
</protein>
<evidence type="ECO:0000259" key="2">
    <source>
        <dbReference type="PROSITE" id="PS50835"/>
    </source>
</evidence>
<dbReference type="InterPro" id="IPR003599">
    <property type="entry name" value="Ig_sub"/>
</dbReference>
<dbReference type="Ensembl" id="ENSOMET00000033733.1">
    <property type="protein sequence ID" value="ENSOMEP00000031501.1"/>
    <property type="gene ID" value="ENSOMEG00000016376.1"/>
</dbReference>
<feature type="domain" description="Ig-like" evidence="2">
    <location>
        <begin position="336"/>
        <end position="428"/>
    </location>
</feature>
<dbReference type="CDD" id="cd20972">
    <property type="entry name" value="IgI_2_Titin_Z1z2-like"/>
    <property type="match status" value="1"/>
</dbReference>
<keyword evidence="4" id="KW-1185">Reference proteome</keyword>
<evidence type="ECO:0000256" key="1">
    <source>
        <dbReference type="SAM" id="MobiDB-lite"/>
    </source>
</evidence>
<dbReference type="PANTHER" id="PTHR47633">
    <property type="entry name" value="IMMUNOGLOBULIN"/>
    <property type="match status" value="1"/>
</dbReference>